<organism evidence="2 3">
    <name type="scientific">Tritrichomonas musculus</name>
    <dbReference type="NCBI Taxonomy" id="1915356"/>
    <lineage>
        <taxon>Eukaryota</taxon>
        <taxon>Metamonada</taxon>
        <taxon>Parabasalia</taxon>
        <taxon>Tritrichomonadida</taxon>
        <taxon>Tritrichomonadidae</taxon>
        <taxon>Tritrichomonas</taxon>
    </lineage>
</organism>
<dbReference type="Proteomes" id="UP001470230">
    <property type="component" value="Unassembled WGS sequence"/>
</dbReference>
<name>A0ABR2KKQ3_9EUKA</name>
<proteinExistence type="inferred from homology"/>
<gene>
    <name evidence="2" type="ORF">M9Y10_028949</name>
</gene>
<dbReference type="Pfam" id="PF01650">
    <property type="entry name" value="Peptidase_C13"/>
    <property type="match status" value="1"/>
</dbReference>
<evidence type="ECO:0008006" key="4">
    <source>
        <dbReference type="Google" id="ProtNLM"/>
    </source>
</evidence>
<dbReference type="PANTHER" id="PTHR12000:SF42">
    <property type="entry name" value="LEGUMAIN"/>
    <property type="match status" value="1"/>
</dbReference>
<comment type="caution">
    <text evidence="2">The sequence shown here is derived from an EMBL/GenBank/DDBJ whole genome shotgun (WGS) entry which is preliminary data.</text>
</comment>
<comment type="similarity">
    <text evidence="1">Belongs to the peptidase C13 family.</text>
</comment>
<sequence length="387" mass="44671">MLSFLLALTSCNNKAILFAGSRGWINYRHQADIWALYQDLIKRGFQKEDIIISCYDDIANHPQNPFKGKIFHELDHKENIYGGKEILNYKNYITAEMFYDSLRNLETTEEDNIFIYFDDHGGKGFLVAPIFEDGALYADDIAKVLIEMHDKKKCKNCIFFIEACEAGSVAYPINEKFKEQNVNNFAIITASDAHENSRSDLYDQWMHISLSNEFSSNFLDKIRETPDCTISELFDYLLSHKKSSTPVYYGDESIKSLKISDFIGTTAPVKTKKIRSDHSDNRHFTKFEFEKKRKSIFDQEKKEQHGTIKPLDTIIDEMAEKLIKFVNASAAQVIDDTITDEYFVVLKHFFKKHGVVPSDSSKITNFLLKMSHLIPVEKIIDVIDEVL</sequence>
<dbReference type="Gene3D" id="3.40.50.1460">
    <property type="match status" value="1"/>
</dbReference>
<protein>
    <recommendedName>
        <fullName evidence="4">Clan CD, family C13, asparaginyl endopeptidase-like cysteine peptidase</fullName>
    </recommendedName>
</protein>
<accession>A0ABR2KKQ3</accession>
<dbReference type="PRINTS" id="PR00776">
    <property type="entry name" value="HEMOGLOBNASE"/>
</dbReference>
<dbReference type="EMBL" id="JAPFFF010000004">
    <property type="protein sequence ID" value="KAK8891729.1"/>
    <property type="molecule type" value="Genomic_DNA"/>
</dbReference>
<keyword evidence="3" id="KW-1185">Reference proteome</keyword>
<dbReference type="InterPro" id="IPR001096">
    <property type="entry name" value="Peptidase_C13"/>
</dbReference>
<dbReference type="PANTHER" id="PTHR12000">
    <property type="entry name" value="HEMOGLOBINASE FAMILY MEMBER"/>
    <property type="match status" value="1"/>
</dbReference>
<evidence type="ECO:0000313" key="3">
    <source>
        <dbReference type="Proteomes" id="UP001470230"/>
    </source>
</evidence>
<reference evidence="2 3" key="1">
    <citation type="submission" date="2024-04" db="EMBL/GenBank/DDBJ databases">
        <title>Tritrichomonas musculus Genome.</title>
        <authorList>
            <person name="Alves-Ferreira E."/>
            <person name="Grigg M."/>
            <person name="Lorenzi H."/>
            <person name="Galac M."/>
        </authorList>
    </citation>
    <scope>NUCLEOTIDE SEQUENCE [LARGE SCALE GENOMIC DNA]</scope>
    <source>
        <strain evidence="2 3">EAF2021</strain>
    </source>
</reference>
<evidence type="ECO:0000256" key="1">
    <source>
        <dbReference type="ARBA" id="ARBA00009941"/>
    </source>
</evidence>
<evidence type="ECO:0000313" key="2">
    <source>
        <dbReference type="EMBL" id="KAK8891729.1"/>
    </source>
</evidence>